<keyword evidence="2" id="KW-1185">Reference proteome</keyword>
<proteinExistence type="predicted"/>
<reference evidence="1" key="2">
    <citation type="submission" date="2022-01" db="EMBL/GenBank/DDBJ databases">
        <authorList>
            <person name="Yamashiro T."/>
            <person name="Shiraishi A."/>
            <person name="Satake H."/>
            <person name="Nakayama K."/>
        </authorList>
    </citation>
    <scope>NUCLEOTIDE SEQUENCE</scope>
</reference>
<evidence type="ECO:0000313" key="2">
    <source>
        <dbReference type="Proteomes" id="UP001151760"/>
    </source>
</evidence>
<name>A0ABQ5BX99_9ASTR</name>
<accession>A0ABQ5BX99</accession>
<organism evidence="1 2">
    <name type="scientific">Tanacetum coccineum</name>
    <dbReference type="NCBI Taxonomy" id="301880"/>
    <lineage>
        <taxon>Eukaryota</taxon>
        <taxon>Viridiplantae</taxon>
        <taxon>Streptophyta</taxon>
        <taxon>Embryophyta</taxon>
        <taxon>Tracheophyta</taxon>
        <taxon>Spermatophyta</taxon>
        <taxon>Magnoliopsida</taxon>
        <taxon>eudicotyledons</taxon>
        <taxon>Gunneridae</taxon>
        <taxon>Pentapetalae</taxon>
        <taxon>asterids</taxon>
        <taxon>campanulids</taxon>
        <taxon>Asterales</taxon>
        <taxon>Asteraceae</taxon>
        <taxon>Asteroideae</taxon>
        <taxon>Anthemideae</taxon>
        <taxon>Anthemidinae</taxon>
        <taxon>Tanacetum</taxon>
    </lineage>
</organism>
<comment type="caution">
    <text evidence="1">The sequence shown here is derived from an EMBL/GenBank/DDBJ whole genome shotgun (WGS) entry which is preliminary data.</text>
</comment>
<reference evidence="1" key="1">
    <citation type="journal article" date="2022" name="Int. J. Mol. Sci.">
        <title>Draft Genome of Tanacetum Coccineum: Genomic Comparison of Closely Related Tanacetum-Family Plants.</title>
        <authorList>
            <person name="Yamashiro T."/>
            <person name="Shiraishi A."/>
            <person name="Nakayama K."/>
            <person name="Satake H."/>
        </authorList>
    </citation>
    <scope>NUCLEOTIDE SEQUENCE</scope>
</reference>
<protein>
    <submittedName>
        <fullName evidence="1">Uncharacterized protein</fullName>
    </submittedName>
</protein>
<gene>
    <name evidence="1" type="ORF">Tco_0877158</name>
</gene>
<dbReference type="Proteomes" id="UP001151760">
    <property type="component" value="Unassembled WGS sequence"/>
</dbReference>
<evidence type="ECO:0000313" key="1">
    <source>
        <dbReference type="EMBL" id="GJT18452.1"/>
    </source>
</evidence>
<sequence>MEGVGLRRSSSQVQILPPSLPSHHLPISSDLGDYLTSPDLTQVAICPIHHEPSIFVSANVMDRSIGIDNPCLSWTDISQANTVSFESDYGCPGLTEIMIAFAPMEVGTVFEPAEALFDVENLKKTLILRDCAEALYENFLDYFRITGVWICRMCLASETFESSIRHDRTHRYEVLAGKSKLWTSTLWKSTSLVAAVRRPGTSIHTNTGGTSFFPQHP</sequence>
<dbReference type="EMBL" id="BQNB010013638">
    <property type="protein sequence ID" value="GJT18452.1"/>
    <property type="molecule type" value="Genomic_DNA"/>
</dbReference>